<dbReference type="AlphaFoldDB" id="A0A8D5A6T0"/>
<dbReference type="PANTHER" id="PTHR43591">
    <property type="entry name" value="METHYLTRANSFERASE"/>
    <property type="match status" value="1"/>
</dbReference>
<dbReference type="Gene3D" id="3.40.50.150">
    <property type="entry name" value="Vaccinia Virus protein VP39"/>
    <property type="match status" value="1"/>
</dbReference>
<dbReference type="GO" id="GO:0032259">
    <property type="term" value="P:methylation"/>
    <property type="evidence" value="ECO:0007669"/>
    <property type="project" value="UniProtKB-KW"/>
</dbReference>
<dbReference type="RefSeq" id="WP_162501810.1">
    <property type="nucleotide sequence ID" value="NZ_AP019697.1"/>
</dbReference>
<dbReference type="Proteomes" id="UP000320585">
    <property type="component" value="Chromosome"/>
</dbReference>
<keyword evidence="2" id="KW-0489">Methyltransferase</keyword>
<evidence type="ECO:0000313" key="2">
    <source>
        <dbReference type="EMBL" id="BBK26216.1"/>
    </source>
</evidence>
<proteinExistence type="predicted"/>
<dbReference type="GO" id="GO:0008757">
    <property type="term" value="F:S-adenosylmethionine-dependent methyltransferase activity"/>
    <property type="evidence" value="ECO:0007669"/>
    <property type="project" value="InterPro"/>
</dbReference>
<organism evidence="2 3">
    <name type="scientific">Dialister hominis</name>
    <dbReference type="NCBI Taxonomy" id="2582419"/>
    <lineage>
        <taxon>Bacteria</taxon>
        <taxon>Bacillati</taxon>
        <taxon>Bacillota</taxon>
        <taxon>Negativicutes</taxon>
        <taxon>Veillonellales</taxon>
        <taxon>Veillonellaceae</taxon>
        <taxon>Dialister</taxon>
    </lineage>
</organism>
<name>A0A8D5A6T0_9FIRM</name>
<dbReference type="EMBL" id="AP019697">
    <property type="protein sequence ID" value="BBK26216.1"/>
    <property type="molecule type" value="Genomic_DNA"/>
</dbReference>
<accession>A0A8D5A6T0</accession>
<keyword evidence="2" id="KW-0808">Transferase</keyword>
<dbReference type="GeneID" id="92717341"/>
<evidence type="ECO:0000259" key="1">
    <source>
        <dbReference type="Pfam" id="PF08241"/>
    </source>
</evidence>
<dbReference type="Pfam" id="PF08241">
    <property type="entry name" value="Methyltransf_11"/>
    <property type="match status" value="1"/>
</dbReference>
<dbReference type="InterPro" id="IPR029063">
    <property type="entry name" value="SAM-dependent_MTases_sf"/>
</dbReference>
<sequence length="261" mass="29352">MEEEQLQNRTPLEKKAPDIGEMVNIFSKGEYLGFNLAFVRPRPDDAVLDVGAGTCAVSRAFSPYVRAVVPLDMSEEALEKGRKAAEKEGLSNLIYVKGMAEDLPFLDETFDITHSRLAFHHFKDVWEPFSEMARVTKKGGRVVLVDMEASAEPYRVIRDKIERLRDPSHVRNLTQDEMLALFKGEGLTVEMSTSKVIPQKLTPWLTLSGASKKDGEEIRRLMEEELAGGDKTGLNPYRIDGDIGFNHKWILIIGRKEGTEA</sequence>
<dbReference type="InterPro" id="IPR013216">
    <property type="entry name" value="Methyltransf_11"/>
</dbReference>
<keyword evidence="3" id="KW-1185">Reference proteome</keyword>
<protein>
    <submittedName>
        <fullName evidence="2">Putative methyltransferase YcgJ</fullName>
    </submittedName>
</protein>
<dbReference type="CDD" id="cd02440">
    <property type="entry name" value="AdoMet_MTases"/>
    <property type="match status" value="1"/>
</dbReference>
<reference evidence="3" key="1">
    <citation type="submission" date="2019-05" db="EMBL/GenBank/DDBJ databases">
        <title>Complete genome sequencing of Dialister sp. strain 5BBH33.</title>
        <authorList>
            <person name="Sakamoto M."/>
            <person name="Murakami T."/>
            <person name="Mori H."/>
        </authorList>
    </citation>
    <scope>NUCLEOTIDE SEQUENCE [LARGE SCALE GENOMIC DNA]</scope>
    <source>
        <strain evidence="3">5BBH33</strain>
    </source>
</reference>
<gene>
    <name evidence="2" type="primary">ycgJ_2</name>
    <name evidence="2" type="ORF">Dia5BBH33_21510</name>
</gene>
<feature type="domain" description="Methyltransferase type 11" evidence="1">
    <location>
        <begin position="48"/>
        <end position="144"/>
    </location>
</feature>
<evidence type="ECO:0000313" key="3">
    <source>
        <dbReference type="Proteomes" id="UP000320585"/>
    </source>
</evidence>
<dbReference type="SUPFAM" id="SSF53335">
    <property type="entry name" value="S-adenosyl-L-methionine-dependent methyltransferases"/>
    <property type="match status" value="1"/>
</dbReference>
<dbReference type="KEGG" id="dho:Dia5BBH33_21510"/>